<reference evidence="13 14" key="1">
    <citation type="submission" date="2021-09" db="EMBL/GenBank/DDBJ databases">
        <title>Genomic insights and catalytic innovation underlie evolution of tropane alkaloids biosynthesis.</title>
        <authorList>
            <person name="Wang Y.-J."/>
            <person name="Tian T."/>
            <person name="Huang J.-P."/>
            <person name="Huang S.-X."/>
        </authorList>
    </citation>
    <scope>NUCLEOTIDE SEQUENCE [LARGE SCALE GENOMIC DNA]</scope>
    <source>
        <strain evidence="13">KIB-2018</strain>
        <tissue evidence="13">Leaf</tissue>
    </source>
</reference>
<evidence type="ECO:0000313" key="13">
    <source>
        <dbReference type="EMBL" id="KAJ8775335.1"/>
    </source>
</evidence>
<gene>
    <name evidence="13" type="ORF">K2173_020339</name>
</gene>
<keyword evidence="14" id="KW-1185">Reference proteome</keyword>
<evidence type="ECO:0000256" key="1">
    <source>
        <dbReference type="ARBA" id="ARBA00004479"/>
    </source>
</evidence>
<keyword evidence="2" id="KW-0418">Kinase</keyword>
<evidence type="ECO:0000256" key="4">
    <source>
        <dbReference type="ARBA" id="ARBA00022692"/>
    </source>
</evidence>
<dbReference type="GO" id="GO:0016020">
    <property type="term" value="C:membrane"/>
    <property type="evidence" value="ECO:0007669"/>
    <property type="project" value="UniProtKB-SubCell"/>
</dbReference>
<dbReference type="EMBL" id="JAIWQS010000001">
    <property type="protein sequence ID" value="KAJ8775335.1"/>
    <property type="molecule type" value="Genomic_DNA"/>
</dbReference>
<dbReference type="FunFam" id="2.60.120.430:FF:000003">
    <property type="entry name" value="FERONIA receptor-like kinase"/>
    <property type="match status" value="1"/>
</dbReference>
<dbReference type="GO" id="GO:0004714">
    <property type="term" value="F:transmembrane receptor protein tyrosine kinase activity"/>
    <property type="evidence" value="ECO:0007669"/>
    <property type="project" value="InterPro"/>
</dbReference>
<keyword evidence="4" id="KW-0812">Transmembrane</keyword>
<comment type="subcellular location">
    <subcellularLocation>
        <location evidence="1">Membrane</location>
        <topology evidence="1">Single-pass type I membrane protein</topology>
    </subcellularLocation>
</comment>
<keyword evidence="2" id="KW-0723">Serine/threonine-protein kinase</keyword>
<evidence type="ECO:0000256" key="8">
    <source>
        <dbReference type="ARBA" id="ARBA00022989"/>
    </source>
</evidence>
<evidence type="ECO:0000259" key="12">
    <source>
        <dbReference type="Pfam" id="PF12819"/>
    </source>
</evidence>
<dbReference type="PANTHER" id="PTHR34590">
    <property type="entry name" value="OS03G0124300 PROTEIN-RELATED"/>
    <property type="match status" value="1"/>
</dbReference>
<dbReference type="GO" id="GO:0004674">
    <property type="term" value="F:protein serine/threonine kinase activity"/>
    <property type="evidence" value="ECO:0007669"/>
    <property type="project" value="UniProtKB-KW"/>
</dbReference>
<dbReference type="Proteomes" id="UP001159364">
    <property type="component" value="Linkage Group LG01"/>
</dbReference>
<evidence type="ECO:0000256" key="9">
    <source>
        <dbReference type="ARBA" id="ARBA00023136"/>
    </source>
</evidence>
<protein>
    <recommendedName>
        <fullName evidence="12">Malectin-like domain-containing protein</fullName>
    </recommendedName>
</protein>
<evidence type="ECO:0000256" key="2">
    <source>
        <dbReference type="ARBA" id="ARBA00022527"/>
    </source>
</evidence>
<keyword evidence="5 11" id="KW-0732">Signal</keyword>
<evidence type="ECO:0000256" key="6">
    <source>
        <dbReference type="ARBA" id="ARBA00022741"/>
    </source>
</evidence>
<evidence type="ECO:0000256" key="10">
    <source>
        <dbReference type="ARBA" id="ARBA00023180"/>
    </source>
</evidence>
<evidence type="ECO:0000256" key="3">
    <source>
        <dbReference type="ARBA" id="ARBA00022679"/>
    </source>
</evidence>
<dbReference type="PANTHER" id="PTHR34590:SF5">
    <property type="entry name" value="OS04G0586500 PROTEIN"/>
    <property type="match status" value="1"/>
</dbReference>
<dbReference type="AlphaFoldDB" id="A0AAV8UBI9"/>
<dbReference type="Gene3D" id="2.60.120.430">
    <property type="entry name" value="Galactose-binding lectin"/>
    <property type="match status" value="1"/>
</dbReference>
<keyword evidence="6" id="KW-0547">Nucleotide-binding</keyword>
<keyword evidence="10" id="KW-0325">Glycoprotein</keyword>
<keyword evidence="8" id="KW-1133">Transmembrane helix</keyword>
<feature type="signal peptide" evidence="11">
    <location>
        <begin position="1"/>
        <end position="23"/>
    </location>
</feature>
<dbReference type="InterPro" id="IPR045272">
    <property type="entry name" value="ANXUR1/2-like"/>
</dbReference>
<feature type="chain" id="PRO_5043944947" description="Malectin-like domain-containing protein" evidence="11">
    <location>
        <begin position="24"/>
        <end position="258"/>
    </location>
</feature>
<feature type="domain" description="Malectin-like" evidence="12">
    <location>
        <begin position="35"/>
        <end position="237"/>
    </location>
</feature>
<keyword evidence="9" id="KW-0472">Membrane</keyword>
<evidence type="ECO:0000256" key="11">
    <source>
        <dbReference type="SAM" id="SignalP"/>
    </source>
</evidence>
<name>A0AAV8UBI9_9ROSI</name>
<dbReference type="Pfam" id="PF12819">
    <property type="entry name" value="Malectin_like"/>
    <property type="match status" value="1"/>
</dbReference>
<dbReference type="GO" id="GO:0005524">
    <property type="term" value="F:ATP binding"/>
    <property type="evidence" value="ECO:0007669"/>
    <property type="project" value="UniProtKB-KW"/>
</dbReference>
<sequence>MALYLSMIITILNLLLSITISQASGTYQPRDVILLNCGESSPIKTSDGRTWEGDTLSRFLPSNASMLSETSSASSQDSSVNPVPYMTARLIHSNFTYNFPVVSGPKFVCLYFYPLTYSSFNSSTSFFSVTANGYSLLSNFNAYLTVSSINHQASSFFKVFVITVWETEQLKITFTPSQSSFAFVNGLEIVSMPSNLYTKDLSFISYPLVNNGDLFYFDNSTALENSYRLNVGGKPMLMIRECFERGLMIRTLSWVIWE</sequence>
<dbReference type="InterPro" id="IPR024788">
    <property type="entry name" value="Malectin-like_Carb-bd_dom"/>
</dbReference>
<evidence type="ECO:0000313" key="14">
    <source>
        <dbReference type="Proteomes" id="UP001159364"/>
    </source>
</evidence>
<keyword evidence="7" id="KW-0067">ATP-binding</keyword>
<organism evidence="13 14">
    <name type="scientific">Erythroxylum novogranatense</name>
    <dbReference type="NCBI Taxonomy" id="1862640"/>
    <lineage>
        <taxon>Eukaryota</taxon>
        <taxon>Viridiplantae</taxon>
        <taxon>Streptophyta</taxon>
        <taxon>Embryophyta</taxon>
        <taxon>Tracheophyta</taxon>
        <taxon>Spermatophyta</taxon>
        <taxon>Magnoliopsida</taxon>
        <taxon>eudicotyledons</taxon>
        <taxon>Gunneridae</taxon>
        <taxon>Pentapetalae</taxon>
        <taxon>rosids</taxon>
        <taxon>fabids</taxon>
        <taxon>Malpighiales</taxon>
        <taxon>Erythroxylaceae</taxon>
        <taxon>Erythroxylum</taxon>
    </lineage>
</organism>
<proteinExistence type="predicted"/>
<evidence type="ECO:0000256" key="5">
    <source>
        <dbReference type="ARBA" id="ARBA00022729"/>
    </source>
</evidence>
<evidence type="ECO:0000256" key="7">
    <source>
        <dbReference type="ARBA" id="ARBA00022840"/>
    </source>
</evidence>
<accession>A0AAV8UBI9</accession>
<comment type="caution">
    <text evidence="13">The sequence shown here is derived from an EMBL/GenBank/DDBJ whole genome shotgun (WGS) entry which is preliminary data.</text>
</comment>
<keyword evidence="3" id="KW-0808">Transferase</keyword>